<dbReference type="RefSeq" id="XP_067920531.1">
    <property type="nucleotide sequence ID" value="XM_068067494.1"/>
</dbReference>
<comment type="caution">
    <text evidence="1">The sequence shown here is derived from an EMBL/GenBank/DDBJ whole genome shotgun (WGS) entry which is preliminary data.</text>
</comment>
<protein>
    <submittedName>
        <fullName evidence="1">Uncharacterized protein</fullName>
    </submittedName>
</protein>
<organism evidence="1 2">
    <name type="scientific">Cystoisospora suis</name>
    <dbReference type="NCBI Taxonomy" id="483139"/>
    <lineage>
        <taxon>Eukaryota</taxon>
        <taxon>Sar</taxon>
        <taxon>Alveolata</taxon>
        <taxon>Apicomplexa</taxon>
        <taxon>Conoidasida</taxon>
        <taxon>Coccidia</taxon>
        <taxon>Eucoccidiorida</taxon>
        <taxon>Eimeriorina</taxon>
        <taxon>Sarcocystidae</taxon>
        <taxon>Cystoisospora</taxon>
    </lineage>
</organism>
<dbReference type="GeneID" id="94430705"/>
<gene>
    <name evidence="1" type="ORF">CSUI_007348</name>
</gene>
<reference evidence="1 2" key="1">
    <citation type="journal article" date="2017" name="Int. J. Parasitol.">
        <title>The genome of the protozoan parasite Cystoisospora suis and a reverse vaccinology approach to identify vaccine candidates.</title>
        <authorList>
            <person name="Palmieri N."/>
            <person name="Shrestha A."/>
            <person name="Ruttkowski B."/>
            <person name="Beck T."/>
            <person name="Vogl C."/>
            <person name="Tomley F."/>
            <person name="Blake D.P."/>
            <person name="Joachim A."/>
        </authorList>
    </citation>
    <scope>NUCLEOTIDE SEQUENCE [LARGE SCALE GENOMIC DNA]</scope>
    <source>
        <strain evidence="1 2">Wien I</strain>
    </source>
</reference>
<sequence>MLLPAVTLDNTTVRRRLLFKITETFFFISRVAWPARWHCFQLEASLIMPKSLLLQESVCGGECSRKMCRNGVGCAGVAGIPCRRGTRRPLRLEKKECLWGKFRSELHQCLLRRSLSVTCWGLSKVFPSLGLRRGVSWASRGDWGVSVIRCREATTVTPERKVAIRVVVVEVL</sequence>
<name>A0A2C6KRB7_9APIC</name>
<evidence type="ECO:0000313" key="2">
    <source>
        <dbReference type="Proteomes" id="UP000221165"/>
    </source>
</evidence>
<dbReference type="VEuPathDB" id="ToxoDB:CSUI_007348"/>
<accession>A0A2C6KRB7</accession>
<proteinExistence type="predicted"/>
<evidence type="ECO:0000313" key="1">
    <source>
        <dbReference type="EMBL" id="PHJ18826.1"/>
    </source>
</evidence>
<keyword evidence="2" id="KW-1185">Reference proteome</keyword>
<dbReference type="AlphaFoldDB" id="A0A2C6KRB7"/>
<dbReference type="Proteomes" id="UP000221165">
    <property type="component" value="Unassembled WGS sequence"/>
</dbReference>
<dbReference type="EMBL" id="MIGC01003860">
    <property type="protein sequence ID" value="PHJ18826.1"/>
    <property type="molecule type" value="Genomic_DNA"/>
</dbReference>